<dbReference type="InterPro" id="IPR009875">
    <property type="entry name" value="PilZ_domain"/>
</dbReference>
<gene>
    <name evidence="2" type="ORF">EYC98_12595</name>
</gene>
<dbReference type="EMBL" id="SHNN01000002">
    <property type="protein sequence ID" value="MCX2981700.1"/>
    <property type="molecule type" value="Genomic_DNA"/>
</dbReference>
<feature type="domain" description="PilZ" evidence="1">
    <location>
        <begin position="25"/>
        <end position="118"/>
    </location>
</feature>
<proteinExistence type="predicted"/>
<dbReference type="SUPFAM" id="SSF141371">
    <property type="entry name" value="PilZ domain-like"/>
    <property type="match status" value="1"/>
</dbReference>
<name>A0ABT3TH92_9GAMM</name>
<evidence type="ECO:0000313" key="3">
    <source>
        <dbReference type="Proteomes" id="UP001143362"/>
    </source>
</evidence>
<keyword evidence="3" id="KW-1185">Reference proteome</keyword>
<evidence type="ECO:0000259" key="1">
    <source>
        <dbReference type="Pfam" id="PF07238"/>
    </source>
</evidence>
<organism evidence="2 3">
    <name type="scientific">Candidatus Litorirhabdus singularis</name>
    <dbReference type="NCBI Taxonomy" id="2518993"/>
    <lineage>
        <taxon>Bacteria</taxon>
        <taxon>Pseudomonadati</taxon>
        <taxon>Pseudomonadota</taxon>
        <taxon>Gammaproteobacteria</taxon>
        <taxon>Cellvibrionales</taxon>
        <taxon>Halieaceae</taxon>
        <taxon>Candidatus Litorirhabdus</taxon>
    </lineage>
</organism>
<evidence type="ECO:0000313" key="2">
    <source>
        <dbReference type="EMBL" id="MCX2981700.1"/>
    </source>
</evidence>
<dbReference type="Pfam" id="PF07238">
    <property type="entry name" value="PilZ"/>
    <property type="match status" value="1"/>
</dbReference>
<sequence>MSVDRATRITWSRIDMADNFAATQERRAFTRLTLDSLIEVRQGSKVWPLQLLDISLTGLGVSEPDDWDADYSHPFSFMLRLDGGRDLEFHAHLVHMDPGHIGFELAHLDPEPLNDLAATLAGGLGRDVIDHELTLLASLQD</sequence>
<comment type="caution">
    <text evidence="2">The sequence shown here is derived from an EMBL/GenBank/DDBJ whole genome shotgun (WGS) entry which is preliminary data.</text>
</comment>
<dbReference type="Gene3D" id="2.40.10.220">
    <property type="entry name" value="predicted glycosyltransferase like domains"/>
    <property type="match status" value="1"/>
</dbReference>
<protein>
    <submittedName>
        <fullName evidence="2">PilZ domain-containing protein</fullName>
    </submittedName>
</protein>
<accession>A0ABT3TH92</accession>
<dbReference type="Proteomes" id="UP001143362">
    <property type="component" value="Unassembled WGS sequence"/>
</dbReference>
<reference evidence="2" key="1">
    <citation type="submission" date="2019-02" db="EMBL/GenBank/DDBJ databases">
        <authorList>
            <person name="Li S.-H."/>
        </authorList>
    </citation>
    <scope>NUCLEOTIDE SEQUENCE</scope>
    <source>
        <strain evidence="2">IMCC14734</strain>
    </source>
</reference>